<evidence type="ECO:0000256" key="1">
    <source>
        <dbReference type="SAM" id="SignalP"/>
    </source>
</evidence>
<dbReference type="EMBL" id="DWXN01000002">
    <property type="protein sequence ID" value="HJB74172.1"/>
    <property type="molecule type" value="Genomic_DNA"/>
</dbReference>
<accession>A0A9D2S840</accession>
<dbReference type="InterPro" id="IPR026893">
    <property type="entry name" value="Tyr/Ser_Pase_IphP-type"/>
</dbReference>
<feature type="signal peptide" evidence="1">
    <location>
        <begin position="1"/>
        <end position="22"/>
    </location>
</feature>
<protein>
    <submittedName>
        <fullName evidence="2">Tyrosine-protein phosphatase</fullName>
    </submittedName>
</protein>
<dbReference type="InterPro" id="IPR016130">
    <property type="entry name" value="Tyr_Pase_AS"/>
</dbReference>
<dbReference type="Gene3D" id="3.90.190.10">
    <property type="entry name" value="Protein tyrosine phosphatase superfamily"/>
    <property type="match status" value="1"/>
</dbReference>
<reference evidence="2" key="2">
    <citation type="submission" date="2021-04" db="EMBL/GenBank/DDBJ databases">
        <authorList>
            <person name="Gilroy R."/>
        </authorList>
    </citation>
    <scope>NUCLEOTIDE SEQUENCE</scope>
    <source>
        <strain evidence="2">CHK188-16595</strain>
    </source>
</reference>
<keyword evidence="1" id="KW-0732">Signal</keyword>
<feature type="chain" id="PRO_5039633259" evidence="1">
    <location>
        <begin position="23"/>
        <end position="365"/>
    </location>
</feature>
<dbReference type="AlphaFoldDB" id="A0A9D2S840"/>
<proteinExistence type="predicted"/>
<dbReference type="PROSITE" id="PS51257">
    <property type="entry name" value="PROKAR_LIPOPROTEIN"/>
    <property type="match status" value="1"/>
</dbReference>
<reference evidence="2" key="1">
    <citation type="journal article" date="2021" name="PeerJ">
        <title>Extensive microbial diversity within the chicken gut microbiome revealed by metagenomics and culture.</title>
        <authorList>
            <person name="Gilroy R."/>
            <person name="Ravi A."/>
            <person name="Getino M."/>
            <person name="Pursley I."/>
            <person name="Horton D.L."/>
            <person name="Alikhan N.F."/>
            <person name="Baker D."/>
            <person name="Gharbi K."/>
            <person name="Hall N."/>
            <person name="Watson M."/>
            <person name="Adriaenssens E.M."/>
            <person name="Foster-Nyarko E."/>
            <person name="Jarju S."/>
            <person name="Secka A."/>
            <person name="Antonio M."/>
            <person name="Oren A."/>
            <person name="Chaudhuri R.R."/>
            <person name="La Ragione R."/>
            <person name="Hildebrand F."/>
            <person name="Pallen M.J."/>
        </authorList>
    </citation>
    <scope>NUCLEOTIDE SEQUENCE</scope>
    <source>
        <strain evidence="2">CHK188-16595</strain>
    </source>
</reference>
<dbReference type="InterPro" id="IPR029021">
    <property type="entry name" value="Prot-tyrosine_phosphatase-like"/>
</dbReference>
<gene>
    <name evidence="2" type="ORF">IAA37_00675</name>
</gene>
<dbReference type="Proteomes" id="UP000823877">
    <property type="component" value="Unassembled WGS sequence"/>
</dbReference>
<dbReference type="SUPFAM" id="SSF52799">
    <property type="entry name" value="(Phosphotyrosine protein) phosphatases II"/>
    <property type="match status" value="1"/>
</dbReference>
<dbReference type="GO" id="GO:0004721">
    <property type="term" value="F:phosphoprotein phosphatase activity"/>
    <property type="evidence" value="ECO:0007669"/>
    <property type="project" value="InterPro"/>
</dbReference>
<organism evidence="2 3">
    <name type="scientific">Candidatus Eubacterium faecale</name>
    <dbReference type="NCBI Taxonomy" id="2838568"/>
    <lineage>
        <taxon>Bacteria</taxon>
        <taxon>Bacillati</taxon>
        <taxon>Bacillota</taxon>
        <taxon>Clostridia</taxon>
        <taxon>Eubacteriales</taxon>
        <taxon>Eubacteriaceae</taxon>
        <taxon>Eubacterium</taxon>
    </lineage>
</organism>
<dbReference type="InterPro" id="IPR013783">
    <property type="entry name" value="Ig-like_fold"/>
</dbReference>
<name>A0A9D2S840_9FIRM</name>
<dbReference type="PROSITE" id="PS00383">
    <property type="entry name" value="TYR_PHOSPHATASE_1"/>
    <property type="match status" value="1"/>
</dbReference>
<dbReference type="Pfam" id="PF13350">
    <property type="entry name" value="Y_phosphatase3"/>
    <property type="match status" value="1"/>
</dbReference>
<evidence type="ECO:0000313" key="3">
    <source>
        <dbReference type="Proteomes" id="UP000823877"/>
    </source>
</evidence>
<evidence type="ECO:0000313" key="2">
    <source>
        <dbReference type="EMBL" id="HJB74172.1"/>
    </source>
</evidence>
<sequence>MKKIISAAAAIILILSVLAGCAAGKNEPAVIKAVSPVEETVGIHTFSQRMFLNGSASMVGIYAYGQSEKSRPKPIAFEWDYNGKDDAQFTLSISENADMTDAISYSTNETEYSVYNLKIGTEYYWTVSDGEQESEIASFSTDSSAPRNLYIDGVTNARDLGGRETENGTVTKQGMIFRTGRLNESNIDHVNIEITESGKHVMLEELGIKTEIDVRLVDDSENGGITYSPLGESVAYISIPMEWDGNMLADNKEQVVKVFSVLAKEENYPLFIHCNIGTDRTGMLAFMINALLGVPEEELQKDYVFSNFGNIGGKRPVENLLESDYYNTIMQTEGSTLSEKTYNCLVDTGVPAEDLDALIRIMTTG</sequence>
<comment type="caution">
    <text evidence="2">The sequence shown here is derived from an EMBL/GenBank/DDBJ whole genome shotgun (WGS) entry which is preliminary data.</text>
</comment>
<dbReference type="Gene3D" id="2.60.40.10">
    <property type="entry name" value="Immunoglobulins"/>
    <property type="match status" value="1"/>
</dbReference>